<organism evidence="1 2">
    <name type="scientific">Sphaerisporangium album</name>
    <dbReference type="NCBI Taxonomy" id="509200"/>
    <lineage>
        <taxon>Bacteria</taxon>
        <taxon>Bacillati</taxon>
        <taxon>Actinomycetota</taxon>
        <taxon>Actinomycetes</taxon>
        <taxon>Streptosporangiales</taxon>
        <taxon>Streptosporangiaceae</taxon>
        <taxon>Sphaerisporangium</taxon>
    </lineage>
</organism>
<gene>
    <name evidence="1" type="ORF">DQ384_31350</name>
</gene>
<dbReference type="EMBL" id="QOIL01000022">
    <property type="protein sequence ID" value="RCG25366.1"/>
    <property type="molecule type" value="Genomic_DNA"/>
</dbReference>
<evidence type="ECO:0000313" key="1">
    <source>
        <dbReference type="EMBL" id="RCG25366.1"/>
    </source>
</evidence>
<proteinExistence type="predicted"/>
<dbReference type="InterPro" id="IPR046029">
    <property type="entry name" value="DUF5987"/>
</dbReference>
<dbReference type="AlphaFoldDB" id="A0A367F4T8"/>
<dbReference type="Pfam" id="PF19449">
    <property type="entry name" value="DUF5987"/>
    <property type="match status" value="1"/>
</dbReference>
<dbReference type="Proteomes" id="UP000253094">
    <property type="component" value="Unassembled WGS sequence"/>
</dbReference>
<accession>A0A367F4T8</accession>
<keyword evidence="2" id="KW-1185">Reference proteome</keyword>
<protein>
    <submittedName>
        <fullName evidence="1">Regulator</fullName>
    </submittedName>
</protein>
<dbReference type="RefSeq" id="WP_114032493.1">
    <property type="nucleotide sequence ID" value="NZ_QOIL01000022.1"/>
</dbReference>
<evidence type="ECO:0000313" key="2">
    <source>
        <dbReference type="Proteomes" id="UP000253094"/>
    </source>
</evidence>
<dbReference type="OrthoDB" id="3371101at2"/>
<reference evidence="1 2" key="1">
    <citation type="submission" date="2018-06" db="EMBL/GenBank/DDBJ databases">
        <title>Sphaerisporangium craniellae sp. nov., isolated from a marine sponge in the South China Sea.</title>
        <authorList>
            <person name="Li L."/>
        </authorList>
    </citation>
    <scope>NUCLEOTIDE SEQUENCE [LARGE SCALE GENOMIC DNA]</scope>
    <source>
        <strain evidence="1 2">CCTCC AA 208026</strain>
    </source>
</reference>
<name>A0A367F4T8_9ACTN</name>
<sequence length="189" mass="20246">MRPPSTDIDEARTMTLEAFADTIVPGEKRSPDDRAIAGAATGGGAVQAGALELLGWDATGLTEGLDNFANALNDHATAYAFEHGTDLDETVPPFVSLPFEHRTALVLRLTKPGHPEKELWVSLALFCNMAFDSAAHMHTADAIAEGHPGLMAMGIEKPDADGRWRFPNFSYGRPLARLHPDTTPSGSPK</sequence>
<comment type="caution">
    <text evidence="1">The sequence shown here is derived from an EMBL/GenBank/DDBJ whole genome shotgun (WGS) entry which is preliminary data.</text>
</comment>